<keyword evidence="2" id="KW-0511">Multifunctional enzyme</keyword>
<comment type="function">
    <text evidence="3 7">Has an important function as a repair enzyme for proteins that have been inactivated by oxidation. Catalyzes the reversible oxidation-reduction of methionine sulfoxide in proteins to methionine.</text>
</comment>
<dbReference type="NCBIfam" id="TIGR00401">
    <property type="entry name" value="msrA"/>
    <property type="match status" value="1"/>
</dbReference>
<dbReference type="InterPro" id="IPR002579">
    <property type="entry name" value="Met_Sox_Rdtase_MsrB_dom"/>
</dbReference>
<sequence>MMHTYIDKTGSLTPQAKEVICDKATERPHSGEYNEVVQQGTYLCRRCGLALFRAKAQFHSGCGWPSFDEDIIQAVARQPDPDGLRTEILCQRCGAHLGHVFEGEYLTPRNLRHCVNSLSLDFVADDEVLDTEEAIVAGGCFWGVDYLLRQMPGVLKVEAGYCGGHLQDPRYEDVCRGDSGHYEAVRVIYDSARINYYKVIKRFFEIHDPTQRSGQGPDIGQQYHSAIFYYNAAQRETAEELIEQLRNRGYDVVTRLLPVKTFWRAENYHQDYYLKHQKAPYCHQPVARFGDEV</sequence>
<comment type="catalytic activity">
    <reaction evidence="4 7">
        <text>L-methionyl-[protein] + [thioredoxin]-disulfide + H2O = L-methionyl-(S)-S-oxide-[protein] + [thioredoxin]-dithiol</text>
        <dbReference type="Rhea" id="RHEA:14217"/>
        <dbReference type="Rhea" id="RHEA-COMP:10698"/>
        <dbReference type="Rhea" id="RHEA-COMP:10700"/>
        <dbReference type="Rhea" id="RHEA-COMP:12313"/>
        <dbReference type="Rhea" id="RHEA-COMP:12315"/>
        <dbReference type="ChEBI" id="CHEBI:15377"/>
        <dbReference type="ChEBI" id="CHEBI:16044"/>
        <dbReference type="ChEBI" id="CHEBI:29950"/>
        <dbReference type="ChEBI" id="CHEBI:44120"/>
        <dbReference type="ChEBI" id="CHEBI:50058"/>
        <dbReference type="EC" id="1.8.4.11"/>
    </reaction>
</comment>
<protein>
    <recommendedName>
        <fullName evidence="7">Peptide methionine sulfoxide reductase MsrA</fullName>
        <shortName evidence="7">Protein-methionine-S-oxide reductase</shortName>
        <ecNumber evidence="7">1.8.4.11</ecNumber>
    </recommendedName>
    <alternativeName>
        <fullName evidence="7">Peptide-methionine (S)-S-oxide reductase</fullName>
        <shortName evidence="7">Peptide Met(O) reductase</shortName>
    </alternativeName>
</protein>
<dbReference type="InterPro" id="IPR011057">
    <property type="entry name" value="Mss4-like_sf"/>
</dbReference>
<dbReference type="AlphaFoldDB" id="A0A0W0WGV3"/>
<dbReference type="InterPro" id="IPR036509">
    <property type="entry name" value="Met_Sox_Rdtase_MsrA_sf"/>
</dbReference>
<feature type="domain" description="MsrB" evidence="8">
    <location>
        <begin position="5"/>
        <end position="125"/>
    </location>
</feature>
<dbReference type="PANTHER" id="PTHR43774:SF1">
    <property type="entry name" value="PEPTIDE METHIONINE SULFOXIDE REDUCTASE MSRA 2"/>
    <property type="match status" value="1"/>
</dbReference>
<feature type="active site" evidence="7">
    <location>
        <position position="140"/>
    </location>
</feature>
<keyword evidence="1 7" id="KW-0560">Oxidoreductase</keyword>
<evidence type="ECO:0000313" key="9">
    <source>
        <dbReference type="EMBL" id="KTD31520.1"/>
    </source>
</evidence>
<dbReference type="Pfam" id="PF01625">
    <property type="entry name" value="PMSR"/>
    <property type="match status" value="1"/>
</dbReference>
<dbReference type="SUPFAM" id="SSF55068">
    <property type="entry name" value="Peptide methionine sulfoxide reductase"/>
    <property type="match status" value="1"/>
</dbReference>
<gene>
    <name evidence="7" type="primary">msrA</name>
    <name evidence="9" type="ORF">Lisr_0603</name>
</gene>
<evidence type="ECO:0000256" key="3">
    <source>
        <dbReference type="ARBA" id="ARBA00024679"/>
    </source>
</evidence>
<dbReference type="Gene3D" id="3.30.1060.10">
    <property type="entry name" value="Peptide methionine sulphoxide reductase MsrA"/>
    <property type="match status" value="1"/>
</dbReference>
<comment type="caution">
    <text evidence="9">The sequence shown here is derived from an EMBL/GenBank/DDBJ whole genome shotgun (WGS) entry which is preliminary data.</text>
</comment>
<dbReference type="GO" id="GO:0008113">
    <property type="term" value="F:peptide-methionine (S)-S-oxide reductase activity"/>
    <property type="evidence" value="ECO:0007669"/>
    <property type="project" value="UniProtKB-UniRule"/>
</dbReference>
<evidence type="ECO:0000313" key="10">
    <source>
        <dbReference type="Proteomes" id="UP000054761"/>
    </source>
</evidence>
<dbReference type="EMBL" id="LNYH01000021">
    <property type="protein sequence ID" value="KTD31520.1"/>
    <property type="molecule type" value="Genomic_DNA"/>
</dbReference>
<reference evidence="9 10" key="1">
    <citation type="submission" date="2015-11" db="EMBL/GenBank/DDBJ databases">
        <title>Genomic analysis of 38 Legionella species identifies large and diverse effector repertoires.</title>
        <authorList>
            <person name="Burstein D."/>
            <person name="Amaro F."/>
            <person name="Zusman T."/>
            <person name="Lifshitz Z."/>
            <person name="Cohen O."/>
            <person name="Gilbert J.A."/>
            <person name="Pupko T."/>
            <person name="Shuman H.A."/>
            <person name="Segal G."/>
        </authorList>
    </citation>
    <scope>NUCLEOTIDE SEQUENCE [LARGE SCALE GENOMIC DNA]</scope>
    <source>
        <strain evidence="9 10">Bercovier 4</strain>
    </source>
</reference>
<comment type="similarity">
    <text evidence="7">Belongs to the MsrA Met sulfoxide reductase family.</text>
</comment>
<evidence type="ECO:0000256" key="6">
    <source>
        <dbReference type="ARBA" id="ARBA00048782"/>
    </source>
</evidence>
<dbReference type="PATRIC" id="fig|454.4.peg.637"/>
<accession>A0A0W0WGV3</accession>
<dbReference type="PANTHER" id="PTHR43774">
    <property type="entry name" value="PEPTIDE METHIONINE SULFOXIDE REDUCTASE"/>
    <property type="match status" value="1"/>
</dbReference>
<name>A0A0W0WGV3_9GAMM</name>
<comment type="catalytic activity">
    <reaction evidence="6 7">
        <text>[thioredoxin]-disulfide + L-methionine + H2O = L-methionine (S)-S-oxide + [thioredoxin]-dithiol</text>
        <dbReference type="Rhea" id="RHEA:19993"/>
        <dbReference type="Rhea" id="RHEA-COMP:10698"/>
        <dbReference type="Rhea" id="RHEA-COMP:10700"/>
        <dbReference type="ChEBI" id="CHEBI:15377"/>
        <dbReference type="ChEBI" id="CHEBI:29950"/>
        <dbReference type="ChEBI" id="CHEBI:50058"/>
        <dbReference type="ChEBI" id="CHEBI:57844"/>
        <dbReference type="ChEBI" id="CHEBI:58772"/>
        <dbReference type="EC" id="1.8.4.11"/>
    </reaction>
</comment>
<dbReference type="Proteomes" id="UP000054761">
    <property type="component" value="Unassembled WGS sequence"/>
</dbReference>
<dbReference type="GO" id="GO:0033743">
    <property type="term" value="F:peptide-methionine (R)-S-oxide reductase activity"/>
    <property type="evidence" value="ECO:0007669"/>
    <property type="project" value="UniProtKB-EC"/>
</dbReference>
<evidence type="ECO:0000256" key="7">
    <source>
        <dbReference type="HAMAP-Rule" id="MF_01401"/>
    </source>
</evidence>
<evidence type="ECO:0000256" key="5">
    <source>
        <dbReference type="ARBA" id="ARBA00048488"/>
    </source>
</evidence>
<dbReference type="PROSITE" id="PS51790">
    <property type="entry name" value="MSRB"/>
    <property type="match status" value="1"/>
</dbReference>
<proteinExistence type="inferred from homology"/>
<dbReference type="NCBIfam" id="NF004042">
    <property type="entry name" value="PRK05550.1"/>
    <property type="match status" value="1"/>
</dbReference>
<evidence type="ECO:0000256" key="2">
    <source>
        <dbReference type="ARBA" id="ARBA00023268"/>
    </source>
</evidence>
<dbReference type="STRING" id="454.Lisr_0603"/>
<dbReference type="Gene3D" id="2.170.150.20">
    <property type="entry name" value="Peptide methionine sulfoxide reductase"/>
    <property type="match status" value="1"/>
</dbReference>
<dbReference type="EC" id="1.8.4.11" evidence="7"/>
<comment type="catalytic activity">
    <reaction evidence="5">
        <text>L-methionyl-[protein] + [thioredoxin]-disulfide + H2O = L-methionyl-(R)-S-oxide-[protein] + [thioredoxin]-dithiol</text>
        <dbReference type="Rhea" id="RHEA:24164"/>
        <dbReference type="Rhea" id="RHEA-COMP:10698"/>
        <dbReference type="Rhea" id="RHEA-COMP:10700"/>
        <dbReference type="Rhea" id="RHEA-COMP:12313"/>
        <dbReference type="Rhea" id="RHEA-COMP:12314"/>
        <dbReference type="ChEBI" id="CHEBI:15377"/>
        <dbReference type="ChEBI" id="CHEBI:16044"/>
        <dbReference type="ChEBI" id="CHEBI:29950"/>
        <dbReference type="ChEBI" id="CHEBI:45764"/>
        <dbReference type="ChEBI" id="CHEBI:50058"/>
        <dbReference type="EC" id="1.8.4.12"/>
    </reaction>
</comment>
<dbReference type="HAMAP" id="MF_01401">
    <property type="entry name" value="MsrA"/>
    <property type="match status" value="1"/>
</dbReference>
<dbReference type="Pfam" id="PF01641">
    <property type="entry name" value="SelR"/>
    <property type="match status" value="1"/>
</dbReference>
<organism evidence="9 10">
    <name type="scientific">Legionella israelensis</name>
    <dbReference type="NCBI Taxonomy" id="454"/>
    <lineage>
        <taxon>Bacteria</taxon>
        <taxon>Pseudomonadati</taxon>
        <taxon>Pseudomonadota</taxon>
        <taxon>Gammaproteobacteria</taxon>
        <taxon>Legionellales</taxon>
        <taxon>Legionellaceae</taxon>
        <taxon>Legionella</taxon>
    </lineage>
</organism>
<dbReference type="SUPFAM" id="SSF51316">
    <property type="entry name" value="Mss4-like"/>
    <property type="match status" value="1"/>
</dbReference>
<dbReference type="InterPro" id="IPR002569">
    <property type="entry name" value="Met_Sox_Rdtase_MsrA_dom"/>
</dbReference>
<evidence type="ECO:0000256" key="1">
    <source>
        <dbReference type="ARBA" id="ARBA00023002"/>
    </source>
</evidence>
<evidence type="ECO:0000256" key="4">
    <source>
        <dbReference type="ARBA" id="ARBA00047806"/>
    </source>
</evidence>
<evidence type="ECO:0000259" key="8">
    <source>
        <dbReference type="PROSITE" id="PS51790"/>
    </source>
</evidence>
<keyword evidence="10" id="KW-1185">Reference proteome</keyword>
<dbReference type="GO" id="GO:0033744">
    <property type="term" value="F:L-methionine:thioredoxin-disulfide S-oxidoreductase activity"/>
    <property type="evidence" value="ECO:0007669"/>
    <property type="project" value="RHEA"/>
</dbReference>